<feature type="domain" description="ShKT" evidence="2">
    <location>
        <begin position="245"/>
        <end position="279"/>
    </location>
</feature>
<dbReference type="Proteomes" id="UP001283361">
    <property type="component" value="Unassembled WGS sequence"/>
</dbReference>
<sequence length="280" mass="31556">MANICRKKPTTGVNGCPLKNTLDISTKQRKPRNCHKRDTTQTSNKTTMLSKSTVLVLVACAISVCVAIPSDWDQSARDQILDIHNDFRRKEGGCQVNKLEYDMELEAQAKKWAQGCVFDHEMIKGRGENLAYSTYVKPEAELINRASQAWFDEKNDYTVGQGGCQMSCHYTQMVWHDTQKIGCYSNRCPFLGGSNTRNSWYFVCFYTPMGNWVGQEPYKTSCDTPCKNGQHEENGLCAGEAIIPCVNDNVSCDGWAKRGECTKSADYMNMYCRKACNKCS</sequence>
<dbReference type="PROSITE" id="PS51670">
    <property type="entry name" value="SHKT"/>
    <property type="match status" value="1"/>
</dbReference>
<protein>
    <recommendedName>
        <fullName evidence="2">ShKT domain-containing protein</fullName>
    </recommendedName>
</protein>
<dbReference type="EMBL" id="JAWDGP010001827">
    <property type="protein sequence ID" value="KAK3787878.1"/>
    <property type="molecule type" value="Genomic_DNA"/>
</dbReference>
<evidence type="ECO:0000256" key="1">
    <source>
        <dbReference type="PROSITE-ProRule" id="PRU01005"/>
    </source>
</evidence>
<dbReference type="Pfam" id="PF01549">
    <property type="entry name" value="ShK"/>
    <property type="match status" value="1"/>
</dbReference>
<accession>A0AAE1AHS1</accession>
<dbReference type="AlphaFoldDB" id="A0AAE1AHS1"/>
<evidence type="ECO:0000313" key="3">
    <source>
        <dbReference type="EMBL" id="KAK3787878.1"/>
    </source>
</evidence>
<dbReference type="InterPro" id="IPR001283">
    <property type="entry name" value="CRISP-related"/>
</dbReference>
<name>A0AAE1AHS1_9GAST</name>
<gene>
    <name evidence="3" type="ORF">RRG08_022171</name>
</gene>
<dbReference type="Pfam" id="PF00188">
    <property type="entry name" value="CAP"/>
    <property type="match status" value="1"/>
</dbReference>
<keyword evidence="1" id="KW-1015">Disulfide bond</keyword>
<dbReference type="SMART" id="SM00198">
    <property type="entry name" value="SCP"/>
    <property type="match status" value="1"/>
</dbReference>
<evidence type="ECO:0000259" key="2">
    <source>
        <dbReference type="PROSITE" id="PS51670"/>
    </source>
</evidence>
<evidence type="ECO:0000313" key="4">
    <source>
        <dbReference type="Proteomes" id="UP001283361"/>
    </source>
</evidence>
<dbReference type="SUPFAM" id="SSF55797">
    <property type="entry name" value="PR-1-like"/>
    <property type="match status" value="1"/>
</dbReference>
<comment type="caution">
    <text evidence="1">Lacks conserved residue(s) required for the propagation of feature annotation.</text>
</comment>
<dbReference type="InterPro" id="IPR003582">
    <property type="entry name" value="ShKT_dom"/>
</dbReference>
<keyword evidence="4" id="KW-1185">Reference proteome</keyword>
<dbReference type="Gene3D" id="3.40.33.10">
    <property type="entry name" value="CAP"/>
    <property type="match status" value="1"/>
</dbReference>
<comment type="caution">
    <text evidence="3">The sequence shown here is derived from an EMBL/GenBank/DDBJ whole genome shotgun (WGS) entry which is preliminary data.</text>
</comment>
<dbReference type="PANTHER" id="PTHR10334">
    <property type="entry name" value="CYSTEINE-RICH SECRETORY PROTEIN-RELATED"/>
    <property type="match status" value="1"/>
</dbReference>
<dbReference type="InterPro" id="IPR014044">
    <property type="entry name" value="CAP_dom"/>
</dbReference>
<dbReference type="PRINTS" id="PR00837">
    <property type="entry name" value="V5TPXLIKE"/>
</dbReference>
<reference evidence="3" key="1">
    <citation type="journal article" date="2023" name="G3 (Bethesda)">
        <title>A reference genome for the long-term kleptoplast-retaining sea slug Elysia crispata morphotype clarki.</title>
        <authorList>
            <person name="Eastman K.E."/>
            <person name="Pendleton A.L."/>
            <person name="Shaikh M.A."/>
            <person name="Suttiyut T."/>
            <person name="Ogas R."/>
            <person name="Tomko P."/>
            <person name="Gavelis G."/>
            <person name="Widhalm J.R."/>
            <person name="Wisecaver J.H."/>
        </authorList>
    </citation>
    <scope>NUCLEOTIDE SEQUENCE</scope>
    <source>
        <strain evidence="3">ECLA1</strain>
    </source>
</reference>
<dbReference type="InterPro" id="IPR035940">
    <property type="entry name" value="CAP_sf"/>
</dbReference>
<dbReference type="CDD" id="cd05380">
    <property type="entry name" value="CAP_euk"/>
    <property type="match status" value="1"/>
</dbReference>
<feature type="disulfide bond" evidence="1">
    <location>
        <begin position="245"/>
        <end position="279"/>
    </location>
</feature>
<proteinExistence type="predicted"/>
<dbReference type="SMART" id="SM00254">
    <property type="entry name" value="ShKT"/>
    <property type="match status" value="1"/>
</dbReference>
<organism evidence="3 4">
    <name type="scientific">Elysia crispata</name>
    <name type="common">lettuce slug</name>
    <dbReference type="NCBI Taxonomy" id="231223"/>
    <lineage>
        <taxon>Eukaryota</taxon>
        <taxon>Metazoa</taxon>
        <taxon>Spiralia</taxon>
        <taxon>Lophotrochozoa</taxon>
        <taxon>Mollusca</taxon>
        <taxon>Gastropoda</taxon>
        <taxon>Heterobranchia</taxon>
        <taxon>Euthyneura</taxon>
        <taxon>Panpulmonata</taxon>
        <taxon>Sacoglossa</taxon>
        <taxon>Placobranchoidea</taxon>
        <taxon>Plakobranchidae</taxon>
        <taxon>Elysia</taxon>
    </lineage>
</organism>